<sequence>MEYGYLLLLLGAGAMAVLSDMLTSNNSDNDAATEPATPNEEEDTSADRVILGTEENDRLESLGGETLFGLGGDDVLISYGNSTMFGGDGDDVLVSVGGGAVLIGGEGADTFRIELLGVRDDGTLLDFFGQPVAPAVIDDFNPDTDRLILDLLDSTLLPDEPGPVVLTGTEAPDGEGLMVQVNGVNVVQLSSYGGGDMQAALEALVKDFDALQVIGAGFEFPPQVTGTPEGVEIIESPDGSLSFVITDDYSGGGELVGVAARADILDLSQVSGSASIIEDDEDNIYLRIEGDDVEPTLLTNVTSVILGSGENVVSVGSVPGGFTVTATDGTNDISAWRGGLDVNLQGGTNTVYLADEGTLNLRIGGGDNTITADEFVGMRVTMLEGADGTTVIEGGETNGLVEFLGSEPDLSAVLTEMGGMNATWADGGLEVEWVRSLFVQDGATVDASARDPAISPFLTVKAIGPNTTVIGSAGVDLIEGQGRFFGGPGDDGLEIMLSGDGGAEVDGGPGDDFISVYLLPMTSGDIVLTGGEGQDQFYIAVGFQGWTGESGVVRITDFEDDERIVIDVANWFATPDMPQIPITFVEDAQANEVQIQLEGRPIIILENRSTVPPGAVQVFDARDL</sequence>
<keyword evidence="3" id="KW-1185">Reference proteome</keyword>
<name>A0A2K8KA61_9RHOB</name>
<dbReference type="EMBL" id="CP024899">
    <property type="protein sequence ID" value="ATX64763.1"/>
    <property type="molecule type" value="Genomic_DNA"/>
</dbReference>
<dbReference type="InterPro" id="IPR011049">
    <property type="entry name" value="Serralysin-like_metalloprot_C"/>
</dbReference>
<evidence type="ECO:0000313" key="2">
    <source>
        <dbReference type="EMBL" id="ATX64763.1"/>
    </source>
</evidence>
<feature type="region of interest" description="Disordered" evidence="1">
    <location>
        <begin position="26"/>
        <end position="46"/>
    </location>
</feature>
<proteinExistence type="predicted"/>
<dbReference type="RefSeq" id="WP_071479906.1">
    <property type="nucleotide sequence ID" value="NZ_CP024899.1"/>
</dbReference>
<evidence type="ECO:0000313" key="3">
    <source>
        <dbReference type="Proteomes" id="UP000228948"/>
    </source>
</evidence>
<protein>
    <recommendedName>
        <fullName evidence="4">Type I secretion protein</fullName>
    </recommendedName>
</protein>
<organism evidence="2 3">
    <name type="scientific">Roseinatronobacter bogoriensis subsp. barguzinensis</name>
    <dbReference type="NCBI Taxonomy" id="441209"/>
    <lineage>
        <taxon>Bacteria</taxon>
        <taxon>Pseudomonadati</taxon>
        <taxon>Pseudomonadota</taxon>
        <taxon>Alphaproteobacteria</taxon>
        <taxon>Rhodobacterales</taxon>
        <taxon>Paracoccaceae</taxon>
        <taxon>Roseinatronobacter</taxon>
    </lineage>
</organism>
<dbReference type="AlphaFoldDB" id="A0A2K8KA61"/>
<dbReference type="STRING" id="441209.GCA_001870665_00823"/>
<evidence type="ECO:0000256" key="1">
    <source>
        <dbReference type="SAM" id="MobiDB-lite"/>
    </source>
</evidence>
<dbReference type="SUPFAM" id="SSF51120">
    <property type="entry name" value="beta-Roll"/>
    <property type="match status" value="2"/>
</dbReference>
<dbReference type="Proteomes" id="UP000228948">
    <property type="component" value="Chromosome"/>
</dbReference>
<dbReference type="OrthoDB" id="7863760at2"/>
<dbReference type="PRINTS" id="PR00313">
    <property type="entry name" value="CABNDNGRPT"/>
</dbReference>
<reference evidence="2 3" key="1">
    <citation type="submission" date="2017-11" db="EMBL/GenBank/DDBJ databases">
        <title>Revised Sequence and Annotation of the Rhodobaca barguzinensis strain alga05 Genome.</title>
        <authorList>
            <person name="Kopejtka K."/>
            <person name="Tomasch J.M."/>
            <person name="Bunk B."/>
            <person name="Koblizek M."/>
        </authorList>
    </citation>
    <scope>NUCLEOTIDE SEQUENCE [LARGE SCALE GENOMIC DNA]</scope>
    <source>
        <strain evidence="3">alga05</strain>
    </source>
</reference>
<dbReference type="Gene3D" id="2.150.10.10">
    <property type="entry name" value="Serralysin-like metalloprotease, C-terminal"/>
    <property type="match status" value="2"/>
</dbReference>
<evidence type="ECO:0008006" key="4">
    <source>
        <dbReference type="Google" id="ProtNLM"/>
    </source>
</evidence>
<gene>
    <name evidence="2" type="ORF">BG454_02035</name>
</gene>
<dbReference type="KEGG" id="rbg:BG454_02035"/>
<accession>A0A2K8KA61</accession>